<name>A0A0C2X6Z4_SERVB</name>
<dbReference type="AlphaFoldDB" id="A0A0C2X6Z4"/>
<dbReference type="EMBL" id="KN824317">
    <property type="protein sequence ID" value="KIM25057.1"/>
    <property type="molecule type" value="Genomic_DNA"/>
</dbReference>
<keyword evidence="3" id="KW-1185">Reference proteome</keyword>
<evidence type="ECO:0000313" key="3">
    <source>
        <dbReference type="Proteomes" id="UP000054097"/>
    </source>
</evidence>
<dbReference type="InterPro" id="IPR029058">
    <property type="entry name" value="AB_hydrolase_fold"/>
</dbReference>
<dbReference type="GO" id="GO:0016787">
    <property type="term" value="F:hydrolase activity"/>
    <property type="evidence" value="ECO:0007669"/>
    <property type="project" value="InterPro"/>
</dbReference>
<dbReference type="STRING" id="933852.A0A0C2X6Z4"/>
<dbReference type="Proteomes" id="UP000054097">
    <property type="component" value="Unassembled WGS sequence"/>
</dbReference>
<dbReference type="Gene3D" id="3.40.50.1820">
    <property type="entry name" value="alpha/beta hydrolase"/>
    <property type="match status" value="1"/>
</dbReference>
<proteinExistence type="predicted"/>
<gene>
    <name evidence="2" type="ORF">M408DRAFT_331370</name>
</gene>
<dbReference type="HOGENOM" id="CLU_062889_0_0_1"/>
<protein>
    <recommendedName>
        <fullName evidence="1">Phospholipase/carboxylesterase/thioesterase domain-containing protein</fullName>
    </recommendedName>
</protein>
<sequence length="286" mass="30722">MASPNSSAPIPIEAGLNLTPVVEEAKKPAPMVSKFGLVAQYSPSADGVDENLLILFHGFGDTHLPFANLGRALKLPQTATLAVRGTEPIPYLLPEDPPAFQYFPVYTLLGEPITAPNPTAILGSLIPMLKHLVDDCKWPESRIHLFGFGQGGSVAVELARLWAREQADTETVSSNERDVPAPVRTGVLGSVVTISGPLLSHPTPHTKSCPTPLLIVHRPHSSESALTAADIRALKKAFSGRRVVEGIAGSGKEGMPTSRDEWMGVMRFWADVLERRVTGEGIYRVG</sequence>
<feature type="domain" description="Phospholipase/carboxylesterase/thioesterase" evidence="1">
    <location>
        <begin position="49"/>
        <end position="159"/>
    </location>
</feature>
<dbReference type="SUPFAM" id="SSF53474">
    <property type="entry name" value="alpha/beta-Hydrolases"/>
    <property type="match status" value="1"/>
</dbReference>
<evidence type="ECO:0000313" key="2">
    <source>
        <dbReference type="EMBL" id="KIM25057.1"/>
    </source>
</evidence>
<dbReference type="Pfam" id="PF02230">
    <property type="entry name" value="Abhydrolase_2"/>
    <property type="match status" value="1"/>
</dbReference>
<reference evidence="3" key="2">
    <citation type="submission" date="2015-01" db="EMBL/GenBank/DDBJ databases">
        <title>Evolutionary Origins and Diversification of the Mycorrhizal Mutualists.</title>
        <authorList>
            <consortium name="DOE Joint Genome Institute"/>
            <consortium name="Mycorrhizal Genomics Consortium"/>
            <person name="Kohler A."/>
            <person name="Kuo A."/>
            <person name="Nagy L.G."/>
            <person name="Floudas D."/>
            <person name="Copeland A."/>
            <person name="Barry K.W."/>
            <person name="Cichocki N."/>
            <person name="Veneault-Fourrey C."/>
            <person name="LaButti K."/>
            <person name="Lindquist E.A."/>
            <person name="Lipzen A."/>
            <person name="Lundell T."/>
            <person name="Morin E."/>
            <person name="Murat C."/>
            <person name="Riley R."/>
            <person name="Ohm R."/>
            <person name="Sun H."/>
            <person name="Tunlid A."/>
            <person name="Henrissat B."/>
            <person name="Grigoriev I.V."/>
            <person name="Hibbett D.S."/>
            <person name="Martin F."/>
        </authorList>
    </citation>
    <scope>NUCLEOTIDE SEQUENCE [LARGE SCALE GENOMIC DNA]</scope>
    <source>
        <strain evidence="3">MAFF 305830</strain>
    </source>
</reference>
<dbReference type="OrthoDB" id="437457at2759"/>
<organism evidence="2 3">
    <name type="scientific">Serendipita vermifera MAFF 305830</name>
    <dbReference type="NCBI Taxonomy" id="933852"/>
    <lineage>
        <taxon>Eukaryota</taxon>
        <taxon>Fungi</taxon>
        <taxon>Dikarya</taxon>
        <taxon>Basidiomycota</taxon>
        <taxon>Agaricomycotina</taxon>
        <taxon>Agaricomycetes</taxon>
        <taxon>Sebacinales</taxon>
        <taxon>Serendipitaceae</taxon>
        <taxon>Serendipita</taxon>
    </lineage>
</organism>
<dbReference type="InterPro" id="IPR003140">
    <property type="entry name" value="PLipase/COase/thioEstase"/>
</dbReference>
<accession>A0A0C2X6Z4</accession>
<reference evidence="2 3" key="1">
    <citation type="submission" date="2014-04" db="EMBL/GenBank/DDBJ databases">
        <authorList>
            <consortium name="DOE Joint Genome Institute"/>
            <person name="Kuo A."/>
            <person name="Zuccaro A."/>
            <person name="Kohler A."/>
            <person name="Nagy L.G."/>
            <person name="Floudas D."/>
            <person name="Copeland A."/>
            <person name="Barry K.W."/>
            <person name="Cichocki N."/>
            <person name="Veneault-Fourrey C."/>
            <person name="LaButti K."/>
            <person name="Lindquist E.A."/>
            <person name="Lipzen A."/>
            <person name="Lundell T."/>
            <person name="Morin E."/>
            <person name="Murat C."/>
            <person name="Sun H."/>
            <person name="Tunlid A."/>
            <person name="Henrissat B."/>
            <person name="Grigoriev I.V."/>
            <person name="Hibbett D.S."/>
            <person name="Martin F."/>
            <person name="Nordberg H.P."/>
            <person name="Cantor M.N."/>
            <person name="Hua S.X."/>
        </authorList>
    </citation>
    <scope>NUCLEOTIDE SEQUENCE [LARGE SCALE GENOMIC DNA]</scope>
    <source>
        <strain evidence="2 3">MAFF 305830</strain>
    </source>
</reference>
<evidence type="ECO:0000259" key="1">
    <source>
        <dbReference type="Pfam" id="PF02230"/>
    </source>
</evidence>